<dbReference type="PANTHER" id="PTHR43888">
    <property type="entry name" value="DNAJ-LIKE-2, ISOFORM A-RELATED"/>
    <property type="match status" value="1"/>
</dbReference>
<dbReference type="PROSITE" id="PS00636">
    <property type="entry name" value="DNAJ_1"/>
    <property type="match status" value="1"/>
</dbReference>
<keyword evidence="17" id="KW-0472">Membrane</keyword>
<dbReference type="Gene3D" id="2.10.230.10">
    <property type="entry name" value="Heat shock protein DnaJ, cysteine-rich domain"/>
    <property type="match status" value="2"/>
</dbReference>
<accession>A0A3S1AWC4</accession>
<dbReference type="PRINTS" id="PR00625">
    <property type="entry name" value="JDOMAIN"/>
</dbReference>
<keyword evidence="7" id="KW-0963">Cytoplasm</keyword>
<dbReference type="GO" id="GO:0006457">
    <property type="term" value="P:protein folding"/>
    <property type="evidence" value="ECO:0007669"/>
    <property type="project" value="InterPro"/>
</dbReference>
<dbReference type="GO" id="GO:0030544">
    <property type="term" value="F:Hsp70 protein binding"/>
    <property type="evidence" value="ECO:0007669"/>
    <property type="project" value="InterPro"/>
</dbReference>
<dbReference type="HAMAP" id="MF_01152">
    <property type="entry name" value="DnaJ"/>
    <property type="match status" value="1"/>
</dbReference>
<dbReference type="GO" id="GO:0048471">
    <property type="term" value="C:perinuclear region of cytoplasm"/>
    <property type="evidence" value="ECO:0007669"/>
    <property type="project" value="UniProtKB-SubCell"/>
</dbReference>
<keyword evidence="16" id="KW-0496">Mitochondrion</keyword>
<dbReference type="EMBL" id="RQTK01001507">
    <property type="protein sequence ID" value="RUS70038.1"/>
    <property type="molecule type" value="Genomic_DNA"/>
</dbReference>
<dbReference type="SUPFAM" id="SSF46565">
    <property type="entry name" value="Chaperone J-domain"/>
    <property type="match status" value="1"/>
</dbReference>
<dbReference type="CDD" id="cd06257">
    <property type="entry name" value="DnaJ"/>
    <property type="match status" value="1"/>
</dbReference>
<keyword evidence="9 22" id="KW-0479">Metal-binding</keyword>
<evidence type="ECO:0000256" key="1">
    <source>
        <dbReference type="ARBA" id="ARBA00004123"/>
    </source>
</evidence>
<sequence length="531" mass="59144">MVKETQFYDILEVQPTATDAELKKAYRKLALKYHPDKNPDAGDKFKQISMAYEVLSDPKKRELYDRGGEEAIKGGGSGGMDFHSPMDIFDLFFGGGGRRGGGGRGPRKGKDVIHQLKVSLEDLYNGATRKLALQKNVICNKCEGRGGKEGSVQKCGTCRGTGMQVRIQQIGPGMVQQIQSVCGDCRGEGEVIDPKFRCKNCNGKKIVKERKILEVHIDKGMRDNQQIRFSGEGDQEPDLEPGDIVIVLDEQEHEKFRRRGHDLIMTMQLELVEALCGFQKTIQTLDSRTLVITNLPGRGGKEGSVQKCGTCRGTGMQVRIQQIGPGMVQQIQSVCGDCRGEGEVIDPKFRCKNCNGKKIVKERKILEVHIDKGMRDNQQIRFSGEGDQEPDLEPGDIVIVLDEQEHEKFRRRGHDLIMTMQLELVEALCGFQKTIQTLDSRTLVITNLPGEVVKNEDIKCVMGEGMPVYRDPFEKGRLIIQFAVKFPPSGSLNPEAISTLESVLPARQVEMSDFRDFLEICGGAELGENLL</sequence>
<dbReference type="InterPro" id="IPR002939">
    <property type="entry name" value="DnaJ_C"/>
</dbReference>
<evidence type="ECO:0000256" key="2">
    <source>
        <dbReference type="ARBA" id="ARBA00004144"/>
    </source>
</evidence>
<keyword evidence="14" id="KW-0492">Microsome</keyword>
<feature type="zinc finger region" description="CR-type" evidence="22">
    <location>
        <begin position="126"/>
        <end position="210"/>
    </location>
</feature>
<evidence type="ECO:0000256" key="22">
    <source>
        <dbReference type="PROSITE-ProRule" id="PRU00546"/>
    </source>
</evidence>
<evidence type="ECO:0000256" key="10">
    <source>
        <dbReference type="ARBA" id="ARBA00022737"/>
    </source>
</evidence>
<protein>
    <recommendedName>
        <fullName evidence="20">DnaJ homolog subfamily A member 1</fullName>
    </recommendedName>
</protein>
<evidence type="ECO:0000256" key="20">
    <source>
        <dbReference type="ARBA" id="ARBA00040977"/>
    </source>
</evidence>
<evidence type="ECO:0000313" key="26">
    <source>
        <dbReference type="Proteomes" id="UP000271974"/>
    </source>
</evidence>
<dbReference type="InterPro" id="IPR036869">
    <property type="entry name" value="J_dom_sf"/>
</dbReference>
<dbReference type="InterPro" id="IPR044713">
    <property type="entry name" value="DNJA1/2-like"/>
</dbReference>
<dbReference type="SUPFAM" id="SSF49493">
    <property type="entry name" value="HSP40/DnaJ peptide-binding domain"/>
    <property type="match status" value="3"/>
</dbReference>
<dbReference type="GO" id="GO:0009408">
    <property type="term" value="P:response to heat"/>
    <property type="evidence" value="ECO:0007669"/>
    <property type="project" value="InterPro"/>
</dbReference>
<evidence type="ECO:0000256" key="6">
    <source>
        <dbReference type="ARBA" id="ARBA00022481"/>
    </source>
</evidence>
<feature type="domain" description="CR-type" evidence="24">
    <location>
        <begin position="279"/>
        <end position="363"/>
    </location>
</feature>
<evidence type="ECO:0000256" key="18">
    <source>
        <dbReference type="ARBA" id="ARBA00023242"/>
    </source>
</evidence>
<dbReference type="CDD" id="cd10719">
    <property type="entry name" value="DnaJ_zf"/>
    <property type="match status" value="2"/>
</dbReference>
<dbReference type="FunFam" id="1.10.287.110:FF:000014">
    <property type="entry name" value="dnaJ homolog subfamily A member 1"/>
    <property type="match status" value="1"/>
</dbReference>
<dbReference type="STRING" id="188477.A0A3S1AWC4"/>
<proteinExistence type="inferred from homology"/>
<keyword evidence="15" id="KW-0007">Acetylation</keyword>
<keyword evidence="10" id="KW-0677">Repeat</keyword>
<dbReference type="Pfam" id="PF01556">
    <property type="entry name" value="DnaJ_C"/>
    <property type="match status" value="2"/>
</dbReference>
<dbReference type="CDD" id="cd10747">
    <property type="entry name" value="DnaJ_C"/>
    <property type="match status" value="2"/>
</dbReference>
<dbReference type="SUPFAM" id="SSF57938">
    <property type="entry name" value="DnaJ/Hsp40 cysteine-rich domain"/>
    <property type="match status" value="2"/>
</dbReference>
<reference evidence="25 26" key="1">
    <citation type="submission" date="2019-01" db="EMBL/GenBank/DDBJ databases">
        <title>A draft genome assembly of the solar-powered sea slug Elysia chlorotica.</title>
        <authorList>
            <person name="Cai H."/>
            <person name="Li Q."/>
            <person name="Fang X."/>
            <person name="Li J."/>
            <person name="Curtis N.E."/>
            <person name="Altenburger A."/>
            <person name="Shibata T."/>
            <person name="Feng M."/>
            <person name="Maeda T."/>
            <person name="Schwartz J.A."/>
            <person name="Shigenobu S."/>
            <person name="Lundholm N."/>
            <person name="Nishiyama T."/>
            <person name="Yang H."/>
            <person name="Hasebe M."/>
            <person name="Li S."/>
            <person name="Pierce S.K."/>
            <person name="Wang J."/>
        </authorList>
    </citation>
    <scope>NUCLEOTIDE SEQUENCE [LARGE SCALE GENOMIC DNA]</scope>
    <source>
        <strain evidence="25">EC2010</strain>
        <tissue evidence="25">Whole organism of an adult</tissue>
    </source>
</reference>
<dbReference type="Gene3D" id="2.60.260.20">
    <property type="entry name" value="Urease metallochaperone UreE, N-terminal domain"/>
    <property type="match status" value="3"/>
</dbReference>
<gene>
    <name evidence="25" type="ORF">EGW08_022199</name>
</gene>
<keyword evidence="12" id="KW-0256">Endoplasmic reticulum</keyword>
<dbReference type="Gene3D" id="1.10.287.110">
    <property type="entry name" value="DnaJ domain"/>
    <property type="match status" value="1"/>
</dbReference>
<dbReference type="InterPro" id="IPR012724">
    <property type="entry name" value="DnaJ"/>
</dbReference>
<keyword evidence="18" id="KW-0539">Nucleus</keyword>
<evidence type="ECO:0000256" key="16">
    <source>
        <dbReference type="ARBA" id="ARBA00023128"/>
    </source>
</evidence>
<organism evidence="25 26">
    <name type="scientific">Elysia chlorotica</name>
    <name type="common">Eastern emerald elysia</name>
    <name type="synonym">Sea slug</name>
    <dbReference type="NCBI Taxonomy" id="188477"/>
    <lineage>
        <taxon>Eukaryota</taxon>
        <taxon>Metazoa</taxon>
        <taxon>Spiralia</taxon>
        <taxon>Lophotrochozoa</taxon>
        <taxon>Mollusca</taxon>
        <taxon>Gastropoda</taxon>
        <taxon>Heterobranchia</taxon>
        <taxon>Euthyneura</taxon>
        <taxon>Panpulmonata</taxon>
        <taxon>Sacoglossa</taxon>
        <taxon>Placobranchoidea</taxon>
        <taxon>Plakobranchidae</taxon>
        <taxon>Elysia</taxon>
    </lineage>
</organism>
<evidence type="ECO:0000256" key="11">
    <source>
        <dbReference type="ARBA" id="ARBA00022771"/>
    </source>
</evidence>
<dbReference type="AlphaFoldDB" id="A0A3S1AWC4"/>
<evidence type="ECO:0000256" key="19">
    <source>
        <dbReference type="ARBA" id="ARBA00023288"/>
    </source>
</evidence>
<dbReference type="GO" id="GO:0051082">
    <property type="term" value="F:unfolded protein binding"/>
    <property type="evidence" value="ECO:0007669"/>
    <property type="project" value="InterPro"/>
</dbReference>
<dbReference type="InterPro" id="IPR018253">
    <property type="entry name" value="DnaJ_domain_CS"/>
</dbReference>
<dbReference type="GO" id="GO:0005634">
    <property type="term" value="C:nucleus"/>
    <property type="evidence" value="ECO:0007669"/>
    <property type="project" value="UniProtKB-SubCell"/>
</dbReference>
<dbReference type="GO" id="GO:0005524">
    <property type="term" value="F:ATP binding"/>
    <property type="evidence" value="ECO:0007669"/>
    <property type="project" value="InterPro"/>
</dbReference>
<feature type="zinc finger region" description="CR-type" evidence="22">
    <location>
        <begin position="279"/>
        <end position="363"/>
    </location>
</feature>
<dbReference type="Pfam" id="PF00684">
    <property type="entry name" value="DnaJ_CXXCXGXG"/>
    <property type="match status" value="1"/>
</dbReference>
<keyword evidence="6" id="KW-0488">Methylation</keyword>
<evidence type="ECO:0000259" key="24">
    <source>
        <dbReference type="PROSITE" id="PS51188"/>
    </source>
</evidence>
<evidence type="ECO:0000256" key="17">
    <source>
        <dbReference type="ARBA" id="ARBA00023136"/>
    </source>
</evidence>
<dbReference type="Proteomes" id="UP000271974">
    <property type="component" value="Unassembled WGS sequence"/>
</dbReference>
<dbReference type="GO" id="GO:0008270">
    <property type="term" value="F:zinc ion binding"/>
    <property type="evidence" value="ECO:0007669"/>
    <property type="project" value="UniProtKB-KW"/>
</dbReference>
<keyword evidence="8" id="KW-0597">Phosphoprotein</keyword>
<dbReference type="FunFam" id="2.10.230.10:FF:000005">
    <property type="entry name" value="DnaJ homolog subfamily A member 1"/>
    <property type="match status" value="2"/>
</dbReference>
<dbReference type="OrthoDB" id="550424at2759"/>
<evidence type="ECO:0000256" key="3">
    <source>
        <dbReference type="ARBA" id="ARBA00004173"/>
    </source>
</evidence>
<evidence type="ECO:0000256" key="15">
    <source>
        <dbReference type="ARBA" id="ARBA00022990"/>
    </source>
</evidence>
<dbReference type="PROSITE" id="PS51188">
    <property type="entry name" value="ZF_CR"/>
    <property type="match status" value="2"/>
</dbReference>
<evidence type="ECO:0000256" key="5">
    <source>
        <dbReference type="ARBA" id="ARBA00004635"/>
    </source>
</evidence>
<evidence type="ECO:0000256" key="8">
    <source>
        <dbReference type="ARBA" id="ARBA00022553"/>
    </source>
</evidence>
<dbReference type="PROSITE" id="PS50076">
    <property type="entry name" value="DNAJ_2"/>
    <property type="match status" value="1"/>
</dbReference>
<dbReference type="GO" id="GO:0005739">
    <property type="term" value="C:mitochondrion"/>
    <property type="evidence" value="ECO:0007669"/>
    <property type="project" value="UniProtKB-SubCell"/>
</dbReference>
<evidence type="ECO:0000256" key="21">
    <source>
        <dbReference type="ARBA" id="ARBA00046752"/>
    </source>
</evidence>
<dbReference type="InterPro" id="IPR001305">
    <property type="entry name" value="HSP_DnaJ_Cys-rich_dom"/>
</dbReference>
<keyword evidence="26" id="KW-1185">Reference proteome</keyword>
<comment type="subcellular location">
    <subcellularLocation>
        <location evidence="4">Cytoplasm</location>
        <location evidence="4">Perinuclear region</location>
    </subcellularLocation>
    <subcellularLocation>
        <location evidence="5">Membrane</location>
        <topology evidence="5">Lipid-anchor</topology>
    </subcellularLocation>
    <subcellularLocation>
        <location evidence="2">Microsome</location>
    </subcellularLocation>
    <subcellularLocation>
        <location evidence="3">Mitochondrion</location>
    </subcellularLocation>
    <subcellularLocation>
        <location evidence="1">Nucleus</location>
    </subcellularLocation>
</comment>
<keyword evidence="13 22" id="KW-0862">Zinc</keyword>
<evidence type="ECO:0000313" key="25">
    <source>
        <dbReference type="EMBL" id="RUS70038.1"/>
    </source>
</evidence>
<evidence type="ECO:0000259" key="23">
    <source>
        <dbReference type="PROSITE" id="PS50076"/>
    </source>
</evidence>
<evidence type="ECO:0000256" key="12">
    <source>
        <dbReference type="ARBA" id="ARBA00022824"/>
    </source>
</evidence>
<dbReference type="GO" id="GO:0016020">
    <property type="term" value="C:membrane"/>
    <property type="evidence" value="ECO:0007669"/>
    <property type="project" value="UniProtKB-SubCell"/>
</dbReference>
<feature type="domain" description="J" evidence="23">
    <location>
        <begin position="6"/>
        <end position="68"/>
    </location>
</feature>
<dbReference type="InterPro" id="IPR001623">
    <property type="entry name" value="DnaJ_domain"/>
</dbReference>
<dbReference type="SMART" id="SM00271">
    <property type="entry name" value="DnaJ"/>
    <property type="match status" value="1"/>
</dbReference>
<comment type="subunit">
    <text evidence="21">Identified in a complex with HSPA1B and BAX. Interacts with RNF207.</text>
</comment>
<keyword evidence="11 22" id="KW-0863">Zinc-finger</keyword>
<evidence type="ECO:0000256" key="4">
    <source>
        <dbReference type="ARBA" id="ARBA00004556"/>
    </source>
</evidence>
<evidence type="ECO:0000256" key="7">
    <source>
        <dbReference type="ARBA" id="ARBA00022490"/>
    </source>
</evidence>
<dbReference type="InterPro" id="IPR036410">
    <property type="entry name" value="HSP_DnaJ_Cys-rich_dom_sf"/>
</dbReference>
<evidence type="ECO:0000256" key="14">
    <source>
        <dbReference type="ARBA" id="ARBA00022848"/>
    </source>
</evidence>
<dbReference type="Pfam" id="PF00226">
    <property type="entry name" value="DnaJ"/>
    <property type="match status" value="1"/>
</dbReference>
<dbReference type="FunFam" id="2.60.260.20:FF:000003">
    <property type="entry name" value="DnaJ subfamily A member 2"/>
    <property type="match status" value="2"/>
</dbReference>
<dbReference type="InterPro" id="IPR008971">
    <property type="entry name" value="HSP40/DnaJ_pept-bd"/>
</dbReference>
<comment type="caution">
    <text evidence="25">The sequence shown here is derived from an EMBL/GenBank/DDBJ whole genome shotgun (WGS) entry which is preliminary data.</text>
</comment>
<name>A0A3S1AWC4_ELYCH</name>
<evidence type="ECO:0000256" key="13">
    <source>
        <dbReference type="ARBA" id="ARBA00022833"/>
    </source>
</evidence>
<dbReference type="FunFam" id="2.60.260.20:FF:000068">
    <property type="entry name" value="Chaperone protein dnaJ 3"/>
    <property type="match status" value="2"/>
</dbReference>
<keyword evidence="19" id="KW-0449">Lipoprotein</keyword>
<evidence type="ECO:0000256" key="9">
    <source>
        <dbReference type="ARBA" id="ARBA00022723"/>
    </source>
</evidence>
<feature type="domain" description="CR-type" evidence="24">
    <location>
        <begin position="126"/>
        <end position="210"/>
    </location>
</feature>